<protein>
    <submittedName>
        <fullName evidence="1">Uncharacterized protein</fullName>
    </submittedName>
</protein>
<name>A0ABR4BBZ4_9LECA</name>
<evidence type="ECO:0000313" key="2">
    <source>
        <dbReference type="Proteomes" id="UP001590951"/>
    </source>
</evidence>
<dbReference type="Proteomes" id="UP001590951">
    <property type="component" value="Unassembled WGS sequence"/>
</dbReference>
<accession>A0ABR4BBZ4</accession>
<gene>
    <name evidence="1" type="ORF">ABVK25_004770</name>
</gene>
<reference evidence="1 2" key="1">
    <citation type="submission" date="2024-09" db="EMBL/GenBank/DDBJ databases">
        <title>Rethinking Asexuality: The Enigmatic Case of Functional Sexual Genes in Lepraria (Stereocaulaceae).</title>
        <authorList>
            <person name="Doellman M."/>
            <person name="Sun Y."/>
            <person name="Barcenas-Pena A."/>
            <person name="Lumbsch H.T."/>
            <person name="Grewe F."/>
        </authorList>
    </citation>
    <scope>NUCLEOTIDE SEQUENCE [LARGE SCALE GENOMIC DNA]</scope>
    <source>
        <strain evidence="1 2">Grewe 0041</strain>
    </source>
</reference>
<comment type="caution">
    <text evidence="1">The sequence shown here is derived from an EMBL/GenBank/DDBJ whole genome shotgun (WGS) entry which is preliminary data.</text>
</comment>
<sequence length="75" mass="8326">MPLRINDQDYLPDELSLAVALQLYTKVSEETLGSIFATTRNGLGSEPIFCNNLVSSMRQSPHASHRNTYATVLND</sequence>
<organism evidence="1 2">
    <name type="scientific">Lepraria finkii</name>
    <dbReference type="NCBI Taxonomy" id="1340010"/>
    <lineage>
        <taxon>Eukaryota</taxon>
        <taxon>Fungi</taxon>
        <taxon>Dikarya</taxon>
        <taxon>Ascomycota</taxon>
        <taxon>Pezizomycotina</taxon>
        <taxon>Lecanoromycetes</taxon>
        <taxon>OSLEUM clade</taxon>
        <taxon>Lecanoromycetidae</taxon>
        <taxon>Lecanorales</taxon>
        <taxon>Lecanorineae</taxon>
        <taxon>Stereocaulaceae</taxon>
        <taxon>Lepraria</taxon>
    </lineage>
</organism>
<dbReference type="EMBL" id="JBHFEH010000013">
    <property type="protein sequence ID" value="KAL2054948.1"/>
    <property type="molecule type" value="Genomic_DNA"/>
</dbReference>
<keyword evidence="2" id="KW-1185">Reference proteome</keyword>
<proteinExistence type="predicted"/>
<evidence type="ECO:0000313" key="1">
    <source>
        <dbReference type="EMBL" id="KAL2054948.1"/>
    </source>
</evidence>